<dbReference type="SUPFAM" id="SSF51569">
    <property type="entry name" value="Aldolase"/>
    <property type="match status" value="1"/>
</dbReference>
<keyword evidence="6" id="KW-0456">Lyase</keyword>
<evidence type="ECO:0000313" key="7">
    <source>
        <dbReference type="EMBL" id="CAL5223277.1"/>
    </source>
</evidence>
<evidence type="ECO:0000256" key="6">
    <source>
        <dbReference type="ARBA" id="ARBA00023239"/>
    </source>
</evidence>
<reference evidence="7 8" key="1">
    <citation type="submission" date="2024-06" db="EMBL/GenBank/DDBJ databases">
        <authorList>
            <person name="Kraege A."/>
            <person name="Thomma B."/>
        </authorList>
    </citation>
    <scope>NUCLEOTIDE SEQUENCE [LARGE SCALE GENOMIC DNA]</scope>
</reference>
<protein>
    <recommendedName>
        <fullName evidence="4">fructose-bisphosphate aldolase</fullName>
        <ecNumber evidence="4">4.1.2.13</ecNumber>
    </recommendedName>
</protein>
<dbReference type="EC" id="4.1.2.13" evidence="4"/>
<dbReference type="NCBIfam" id="NF033379">
    <property type="entry name" value="FrucBisAld_I"/>
    <property type="match status" value="1"/>
</dbReference>
<accession>A0ABP1G0H9</accession>
<sequence length="365" mass="39159">MEDGESSGLREVASRLTAPGKGILASDESTGTIGKRLEKAGLQNNEEIRKAYREQFYTAGIGCSISGAILFKETLAQNSSQDIPFVDCLTRQAVLPGIKVDQGLAPLEGCEGETSTRGLESLEAECRAYRKQGARFCKWRAALRIGDSTPSQKAIDVNAQQLAQYAAIAQACDLVPIVEPEILIDGDYDIHRSSSVSQEVFQACVAQLWRHNVDLEATLLKPMMVMPGADASSKASPEDVAQATLDVLRRCIPPAIPGVMFLSGGLSEEEATVYLDSINKLALQQESRHWALSFSFGRALQASVLKLWVAEREGNAPAGKSKEMASAIAAANAAASLGQYVGPHPSITSGGASLRETYRGWRTDV</sequence>
<evidence type="ECO:0000256" key="5">
    <source>
        <dbReference type="ARBA" id="ARBA00023152"/>
    </source>
</evidence>
<evidence type="ECO:0000256" key="4">
    <source>
        <dbReference type="ARBA" id="ARBA00013068"/>
    </source>
</evidence>
<dbReference type="EMBL" id="CAXHTA020000008">
    <property type="protein sequence ID" value="CAL5223277.1"/>
    <property type="molecule type" value="Genomic_DNA"/>
</dbReference>
<keyword evidence="8" id="KW-1185">Reference proteome</keyword>
<dbReference type="Proteomes" id="UP001497392">
    <property type="component" value="Unassembled WGS sequence"/>
</dbReference>
<evidence type="ECO:0000313" key="8">
    <source>
        <dbReference type="Proteomes" id="UP001497392"/>
    </source>
</evidence>
<name>A0ABP1G0H9_9CHLO</name>
<comment type="catalytic activity">
    <reaction evidence="1">
        <text>beta-D-fructose 1,6-bisphosphate = D-glyceraldehyde 3-phosphate + dihydroxyacetone phosphate</text>
        <dbReference type="Rhea" id="RHEA:14729"/>
        <dbReference type="ChEBI" id="CHEBI:32966"/>
        <dbReference type="ChEBI" id="CHEBI:57642"/>
        <dbReference type="ChEBI" id="CHEBI:59776"/>
        <dbReference type="EC" id="4.1.2.13"/>
    </reaction>
</comment>
<dbReference type="Pfam" id="PF00274">
    <property type="entry name" value="Glycolytic"/>
    <property type="match status" value="1"/>
</dbReference>
<gene>
    <name evidence="7" type="primary">g5765</name>
    <name evidence="7" type="ORF">VP750_LOCUS4936</name>
</gene>
<keyword evidence="5" id="KW-0324">Glycolysis</keyword>
<evidence type="ECO:0000256" key="1">
    <source>
        <dbReference type="ARBA" id="ARBA00000441"/>
    </source>
</evidence>
<evidence type="ECO:0000256" key="3">
    <source>
        <dbReference type="ARBA" id="ARBA00010387"/>
    </source>
</evidence>
<dbReference type="PANTHER" id="PTHR11627">
    <property type="entry name" value="FRUCTOSE-BISPHOSPHATE ALDOLASE"/>
    <property type="match status" value="1"/>
</dbReference>
<comment type="pathway">
    <text evidence="2">Carbohydrate degradation; glycolysis; D-glyceraldehyde 3-phosphate and glycerone phosphate from D-glucose: step 4/4.</text>
</comment>
<proteinExistence type="inferred from homology"/>
<organism evidence="7 8">
    <name type="scientific">Coccomyxa viridis</name>
    <dbReference type="NCBI Taxonomy" id="1274662"/>
    <lineage>
        <taxon>Eukaryota</taxon>
        <taxon>Viridiplantae</taxon>
        <taxon>Chlorophyta</taxon>
        <taxon>core chlorophytes</taxon>
        <taxon>Trebouxiophyceae</taxon>
        <taxon>Trebouxiophyceae incertae sedis</taxon>
        <taxon>Coccomyxaceae</taxon>
        <taxon>Coccomyxa</taxon>
    </lineage>
</organism>
<evidence type="ECO:0000256" key="2">
    <source>
        <dbReference type="ARBA" id="ARBA00004714"/>
    </source>
</evidence>
<comment type="caution">
    <text evidence="7">The sequence shown here is derived from an EMBL/GenBank/DDBJ whole genome shotgun (WGS) entry which is preliminary data.</text>
</comment>
<dbReference type="InterPro" id="IPR013785">
    <property type="entry name" value="Aldolase_TIM"/>
</dbReference>
<dbReference type="Gene3D" id="3.20.20.70">
    <property type="entry name" value="Aldolase class I"/>
    <property type="match status" value="1"/>
</dbReference>
<dbReference type="InterPro" id="IPR000741">
    <property type="entry name" value="FBA_I"/>
</dbReference>
<comment type="similarity">
    <text evidence="3">Belongs to the class I fructose-bisphosphate aldolase family.</text>
</comment>